<feature type="domain" description="PRD" evidence="8">
    <location>
        <begin position="282"/>
        <end position="389"/>
    </location>
</feature>
<feature type="domain" description="PTS EIIB type-2" evidence="7">
    <location>
        <begin position="395"/>
        <end position="485"/>
    </location>
</feature>
<evidence type="ECO:0000259" key="7">
    <source>
        <dbReference type="PROSITE" id="PS51099"/>
    </source>
</evidence>
<dbReference type="Pfam" id="PF00874">
    <property type="entry name" value="PRD"/>
    <property type="match status" value="1"/>
</dbReference>
<evidence type="ECO:0000256" key="2">
    <source>
        <dbReference type="ARBA" id="ARBA00022737"/>
    </source>
</evidence>
<evidence type="ECO:0000256" key="5">
    <source>
        <dbReference type="ARBA" id="ARBA00023163"/>
    </source>
</evidence>
<dbReference type="InterPro" id="IPR050661">
    <property type="entry name" value="BglG_antiterminators"/>
</dbReference>
<dbReference type="InterPro" id="IPR036095">
    <property type="entry name" value="PTS_EIIB-like_sf"/>
</dbReference>
<dbReference type="InterPro" id="IPR003501">
    <property type="entry name" value="PTS_EIIB_2/3"/>
</dbReference>
<keyword evidence="1" id="KW-0808">Transferase</keyword>
<dbReference type="InterPro" id="IPR007737">
    <property type="entry name" value="Mga_HTH"/>
</dbReference>
<keyword evidence="10" id="KW-1185">Reference proteome</keyword>
<dbReference type="PROSITE" id="PS51094">
    <property type="entry name" value="PTS_EIIA_TYPE_2"/>
    <property type="match status" value="1"/>
</dbReference>
<dbReference type="SUPFAM" id="SSF52794">
    <property type="entry name" value="PTS system IIB component-like"/>
    <property type="match status" value="1"/>
</dbReference>
<dbReference type="InterPro" id="IPR011608">
    <property type="entry name" value="PRD"/>
</dbReference>
<evidence type="ECO:0000259" key="6">
    <source>
        <dbReference type="PROSITE" id="PS51094"/>
    </source>
</evidence>
<sequence length="628" mass="72279">MGNKWDWVMRIMINITSRQLNIIKTLLSSNEAMSSIALSQAIGCSTKTIQSEIKYINKVIKKGKIVSTRGIGYKIEGSLEEIDLNEDIYNDIDRVGYIIKELLNLKNEEAVKLEDLADSMYVSVSTVKNDLKEVKEILNDYNIKVATKHKQGILVLGREKDIVACISDLCIKKENDLSINDFLKPSIKNDIFSIKKMILDILNDEKMILTDIEFKNILNFILISLSRNIDEIYEKGSKSNIIYEKIKTISSKDKILRSEREYIKKYILDYKNRRNSILKDNEHKELILKSIKEFTQNLKKATSIDIIEDKIFEECLYNHINNLYKRTKLGINQNLIGLNDIKIKYPFAFELAKIAKKTIEKNLDINISEEEISNIALHVGGAIERASHSKEKRVLKTIIVCTSGIGTSMLIKSKLENVFKDNLQIVKIIPSYLVEYINAIEVDFVISTVPLQLENIPVINISAMLTDKEVKMIEKYIETGNIYIDLQIDSLLEPDLFFIDLDLKTKEDVINYMADKLIEYKYIDNDTKHSYLEREEIATTEIGNMVAIPHGANGVIYESKIAIGILKNPIDWEMGQVRLVIMLAIDKDITLDYEELFLSIYKRIDSIAKVINICENKSFEKFSNMFKR</sequence>
<dbReference type="PROSITE" id="PS51372">
    <property type="entry name" value="PRD_2"/>
    <property type="match status" value="1"/>
</dbReference>
<evidence type="ECO:0000313" key="9">
    <source>
        <dbReference type="EMBL" id="SDL36201.1"/>
    </source>
</evidence>
<gene>
    <name evidence="9" type="ORF">SAMN04515677_101628</name>
</gene>
<dbReference type="PANTHER" id="PTHR30185:SF13">
    <property type="entry name" value="LICABCH OPERON REGULATOR-RELATED"/>
    <property type="match status" value="1"/>
</dbReference>
<dbReference type="Pfam" id="PF05043">
    <property type="entry name" value="Mga"/>
    <property type="match status" value="1"/>
</dbReference>
<reference evidence="9 10" key="1">
    <citation type="submission" date="2016-10" db="EMBL/GenBank/DDBJ databases">
        <authorList>
            <person name="de Groot N.N."/>
        </authorList>
    </citation>
    <scope>NUCLEOTIDE SEQUENCE [LARGE SCALE GENOMIC DNA]</scope>
    <source>
        <strain evidence="9 10">DSM 797</strain>
    </source>
</reference>
<dbReference type="Gene3D" id="1.10.1790.10">
    <property type="entry name" value="PRD domain"/>
    <property type="match status" value="1"/>
</dbReference>
<dbReference type="GO" id="GO:0008982">
    <property type="term" value="F:protein-N(PI)-phosphohistidine-sugar phosphotransferase activity"/>
    <property type="evidence" value="ECO:0007669"/>
    <property type="project" value="InterPro"/>
</dbReference>
<dbReference type="Pfam" id="PF08279">
    <property type="entry name" value="HTH_11"/>
    <property type="match status" value="1"/>
</dbReference>
<dbReference type="Gene3D" id="3.40.930.10">
    <property type="entry name" value="Mannitol-specific EII, Chain A"/>
    <property type="match status" value="1"/>
</dbReference>
<dbReference type="SUPFAM" id="SSF55804">
    <property type="entry name" value="Phoshotransferase/anion transport protein"/>
    <property type="match status" value="1"/>
</dbReference>
<proteinExistence type="predicted"/>
<feature type="domain" description="PTS EIIA type-2" evidence="6">
    <location>
        <begin position="490"/>
        <end position="628"/>
    </location>
</feature>
<dbReference type="GO" id="GO:0006355">
    <property type="term" value="P:regulation of DNA-templated transcription"/>
    <property type="evidence" value="ECO:0007669"/>
    <property type="project" value="InterPro"/>
</dbReference>
<dbReference type="InterPro" id="IPR036388">
    <property type="entry name" value="WH-like_DNA-bd_sf"/>
</dbReference>
<dbReference type="EMBL" id="FNGW01000001">
    <property type="protein sequence ID" value="SDL36201.1"/>
    <property type="molecule type" value="Genomic_DNA"/>
</dbReference>
<dbReference type="InterPro" id="IPR002178">
    <property type="entry name" value="PTS_EIIA_type-2_dom"/>
</dbReference>
<keyword evidence="2" id="KW-0677">Repeat</keyword>
<dbReference type="Gene3D" id="1.10.10.10">
    <property type="entry name" value="Winged helix-like DNA-binding domain superfamily/Winged helix DNA-binding domain"/>
    <property type="match status" value="2"/>
</dbReference>
<evidence type="ECO:0000256" key="4">
    <source>
        <dbReference type="ARBA" id="ARBA00023159"/>
    </source>
</evidence>
<dbReference type="CDD" id="cd05568">
    <property type="entry name" value="PTS_IIB_bgl_like"/>
    <property type="match status" value="1"/>
</dbReference>
<dbReference type="InterPro" id="IPR013196">
    <property type="entry name" value="HTH_11"/>
</dbReference>
<dbReference type="InterPro" id="IPR016152">
    <property type="entry name" value="PTrfase/Anion_transptr"/>
</dbReference>
<dbReference type="Proteomes" id="UP000199068">
    <property type="component" value="Unassembled WGS sequence"/>
</dbReference>
<dbReference type="PROSITE" id="PS51099">
    <property type="entry name" value="PTS_EIIB_TYPE_2"/>
    <property type="match status" value="1"/>
</dbReference>
<dbReference type="STRING" id="1121325.SAMN04515677_101628"/>
<organism evidence="9 10">
    <name type="scientific">Romboutsia lituseburensis DSM 797</name>
    <dbReference type="NCBI Taxonomy" id="1121325"/>
    <lineage>
        <taxon>Bacteria</taxon>
        <taxon>Bacillati</taxon>
        <taxon>Bacillota</taxon>
        <taxon>Clostridia</taxon>
        <taxon>Peptostreptococcales</taxon>
        <taxon>Peptostreptococcaceae</taxon>
        <taxon>Romboutsia</taxon>
    </lineage>
</organism>
<dbReference type="PROSITE" id="PS00372">
    <property type="entry name" value="PTS_EIIA_TYPE_2_HIS"/>
    <property type="match status" value="1"/>
</dbReference>
<dbReference type="PANTHER" id="PTHR30185">
    <property type="entry name" value="CRYPTIC BETA-GLUCOSIDE BGL OPERON ANTITERMINATOR"/>
    <property type="match status" value="1"/>
</dbReference>
<dbReference type="InterPro" id="IPR013011">
    <property type="entry name" value="PTS_EIIB_2"/>
</dbReference>
<name>A0A1G9JFP1_9FIRM</name>
<evidence type="ECO:0000313" key="10">
    <source>
        <dbReference type="Proteomes" id="UP000199068"/>
    </source>
</evidence>
<evidence type="ECO:0000259" key="8">
    <source>
        <dbReference type="PROSITE" id="PS51372"/>
    </source>
</evidence>
<keyword evidence="5" id="KW-0804">Transcription</keyword>
<dbReference type="Pfam" id="PF00359">
    <property type="entry name" value="PTS_EIIA_2"/>
    <property type="match status" value="1"/>
</dbReference>
<dbReference type="GO" id="GO:0009401">
    <property type="term" value="P:phosphoenolpyruvate-dependent sugar phosphotransferase system"/>
    <property type="evidence" value="ECO:0007669"/>
    <property type="project" value="InterPro"/>
</dbReference>
<evidence type="ECO:0000256" key="3">
    <source>
        <dbReference type="ARBA" id="ARBA00023015"/>
    </source>
</evidence>
<keyword evidence="3" id="KW-0805">Transcription regulation</keyword>
<dbReference type="InterPro" id="IPR036634">
    <property type="entry name" value="PRD_sf"/>
</dbReference>
<dbReference type="Pfam" id="PF02302">
    <property type="entry name" value="PTS_IIB"/>
    <property type="match status" value="1"/>
</dbReference>
<dbReference type="SUPFAM" id="SSF63520">
    <property type="entry name" value="PTS-regulatory domain, PRD"/>
    <property type="match status" value="1"/>
</dbReference>
<dbReference type="AlphaFoldDB" id="A0A1G9JFP1"/>
<evidence type="ECO:0000256" key="1">
    <source>
        <dbReference type="ARBA" id="ARBA00022679"/>
    </source>
</evidence>
<protein>
    <submittedName>
        <fullName evidence="9">Transcriptional antiterminator</fullName>
    </submittedName>
</protein>
<accession>A0A1G9JFP1</accession>
<dbReference type="Gene3D" id="3.40.50.2300">
    <property type="match status" value="1"/>
</dbReference>
<keyword evidence="4" id="KW-0010">Activator</keyword>